<accession>A0ABX8R9T7</accession>
<keyword evidence="3" id="KW-1185">Reference proteome</keyword>
<organism evidence="2 3">
    <name type="scientific">Crassaminicella indica</name>
    <dbReference type="NCBI Taxonomy" id="2855394"/>
    <lineage>
        <taxon>Bacteria</taxon>
        <taxon>Bacillati</taxon>
        <taxon>Bacillota</taxon>
        <taxon>Clostridia</taxon>
        <taxon>Eubacteriales</taxon>
        <taxon>Clostridiaceae</taxon>
        <taxon>Crassaminicella</taxon>
    </lineage>
</organism>
<sequence length="90" mass="10347">MISTSDLREKEIINIIDGRRLGFVSDIEVNLEKGRIEALIVPGPGRFLSFFGKNNDYIITWNEIKKIGIDIILVELKSEIITQEKEEEKN</sequence>
<evidence type="ECO:0000313" key="2">
    <source>
        <dbReference type="EMBL" id="QXM05828.1"/>
    </source>
</evidence>
<dbReference type="Pfam" id="PF05239">
    <property type="entry name" value="PRC"/>
    <property type="match status" value="1"/>
</dbReference>
<dbReference type="InterPro" id="IPR014238">
    <property type="entry name" value="Spore_YlmC/YmxH"/>
</dbReference>
<evidence type="ECO:0000313" key="3">
    <source>
        <dbReference type="Proteomes" id="UP000886818"/>
    </source>
</evidence>
<evidence type="ECO:0000259" key="1">
    <source>
        <dbReference type="Pfam" id="PF05239"/>
    </source>
</evidence>
<reference evidence="2" key="1">
    <citation type="submission" date="2021-07" db="EMBL/GenBank/DDBJ databases">
        <title>Complete genome sequence of Crassaminicella sp. 143-21, isolated from a deep-sea hydrothermal vent.</title>
        <authorList>
            <person name="Li X."/>
        </authorList>
    </citation>
    <scope>NUCLEOTIDE SEQUENCE</scope>
    <source>
        <strain evidence="2">143-21</strain>
    </source>
</reference>
<dbReference type="PANTHER" id="PTHR40061:SF1">
    <property type="entry name" value="SPORULATION PROTEIN YLMC-RELATED"/>
    <property type="match status" value="1"/>
</dbReference>
<proteinExistence type="predicted"/>
<dbReference type="NCBIfam" id="TIGR02888">
    <property type="entry name" value="spore_YlmC_YmxH"/>
    <property type="match status" value="1"/>
</dbReference>
<dbReference type="RefSeq" id="WP_218282526.1">
    <property type="nucleotide sequence ID" value="NZ_CP078093.1"/>
</dbReference>
<dbReference type="Proteomes" id="UP000886818">
    <property type="component" value="Chromosome"/>
</dbReference>
<feature type="domain" description="PRC-barrel" evidence="1">
    <location>
        <begin position="2"/>
        <end position="75"/>
    </location>
</feature>
<dbReference type="EMBL" id="CP078093">
    <property type="protein sequence ID" value="QXM05828.1"/>
    <property type="molecule type" value="Genomic_DNA"/>
</dbReference>
<dbReference type="PANTHER" id="PTHR40061">
    <property type="entry name" value="SPORULATION PROTEIN YLMC-RELATED"/>
    <property type="match status" value="1"/>
</dbReference>
<protein>
    <submittedName>
        <fullName evidence="2">YlmC/YmxH family sporulation protein</fullName>
    </submittedName>
</protein>
<gene>
    <name evidence="2" type="ORF">KVH43_10750</name>
</gene>
<name>A0ABX8R9T7_9CLOT</name>
<dbReference type="InterPro" id="IPR027275">
    <property type="entry name" value="PRC-brl_dom"/>
</dbReference>